<keyword evidence="2" id="KW-1185">Reference proteome</keyword>
<dbReference type="PANTHER" id="PTHR47331:SF1">
    <property type="entry name" value="GAG-LIKE PROTEIN"/>
    <property type="match status" value="1"/>
</dbReference>
<organism evidence="1 2">
    <name type="scientific">Aphis craccivora</name>
    <name type="common">Cowpea aphid</name>
    <dbReference type="NCBI Taxonomy" id="307492"/>
    <lineage>
        <taxon>Eukaryota</taxon>
        <taxon>Metazoa</taxon>
        <taxon>Ecdysozoa</taxon>
        <taxon>Arthropoda</taxon>
        <taxon>Hexapoda</taxon>
        <taxon>Insecta</taxon>
        <taxon>Pterygota</taxon>
        <taxon>Neoptera</taxon>
        <taxon>Paraneoptera</taxon>
        <taxon>Hemiptera</taxon>
        <taxon>Sternorrhyncha</taxon>
        <taxon>Aphidomorpha</taxon>
        <taxon>Aphidoidea</taxon>
        <taxon>Aphididae</taxon>
        <taxon>Aphidini</taxon>
        <taxon>Aphis</taxon>
        <taxon>Aphis</taxon>
    </lineage>
</organism>
<dbReference type="SUPFAM" id="SSF56672">
    <property type="entry name" value="DNA/RNA polymerases"/>
    <property type="match status" value="1"/>
</dbReference>
<name>A0A6G0VHL6_APHCR</name>
<dbReference type="GO" id="GO:0071897">
    <property type="term" value="P:DNA biosynthetic process"/>
    <property type="evidence" value="ECO:0007669"/>
    <property type="project" value="UniProtKB-ARBA"/>
</dbReference>
<accession>A0A6G0VHL6</accession>
<dbReference type="Proteomes" id="UP000478052">
    <property type="component" value="Unassembled WGS sequence"/>
</dbReference>
<evidence type="ECO:0000313" key="1">
    <source>
        <dbReference type="EMBL" id="KAF0684220.1"/>
    </source>
</evidence>
<dbReference type="PANTHER" id="PTHR47331">
    <property type="entry name" value="PHD-TYPE DOMAIN-CONTAINING PROTEIN"/>
    <property type="match status" value="1"/>
</dbReference>
<evidence type="ECO:0000313" key="2">
    <source>
        <dbReference type="Proteomes" id="UP000478052"/>
    </source>
</evidence>
<reference evidence="1 2" key="1">
    <citation type="submission" date="2019-08" db="EMBL/GenBank/DDBJ databases">
        <title>Whole genome of Aphis craccivora.</title>
        <authorList>
            <person name="Voronova N.V."/>
            <person name="Shulinski R.S."/>
            <person name="Bandarenka Y.V."/>
            <person name="Zhorov D.G."/>
            <person name="Warner D."/>
        </authorList>
    </citation>
    <scope>NUCLEOTIDE SEQUENCE [LARGE SCALE GENOMIC DNA]</scope>
    <source>
        <strain evidence="1">180601</strain>
        <tissue evidence="1">Whole Body</tissue>
    </source>
</reference>
<protein>
    <submittedName>
        <fullName evidence="1">DUF1758 domain-containing protein</fullName>
    </submittedName>
</protein>
<gene>
    <name evidence="1" type="ORF">FWK35_00035843</name>
</gene>
<feature type="non-terminal residue" evidence="1">
    <location>
        <position position="382"/>
    </location>
</feature>
<sequence length="382" mass="42970">MVSVPKTKKVTHVFLATAIVLIRDNHGVYCKCRAVMDSDSQVNFVSKRFAKRLQLPSKRMMLPISGIGSSTTQATSSIDIHMKSCVKSFDVHINCYILPVIVEELPSVKTPEEGWQIPKEYTSLLADPSFCEAGPIDLLIGCGIFFELMEASRMPLPLGTLCLQESKLGWIVTGRIYSACLLSVGEVLEDSWRKQGWSETEDYGRMSKSNQKCLEEQQALAHFQATTTRSVEGRFILRLPFKPGAADLGDTMTMARCRFLSVERKLQRDDNLREAYVQFMNEYLEMGHMEKIDELESPSQVCYLPHHPVIKTSSATTKVRVVFDASARGSNGKSLNDVLMRGPVVQGDIFTILCRFRKHSYVVSADVEKMYRQVAIAKEDCD</sequence>
<comment type="caution">
    <text evidence="1">The sequence shown here is derived from an EMBL/GenBank/DDBJ whole genome shotgun (WGS) entry which is preliminary data.</text>
</comment>
<dbReference type="InterPro" id="IPR043502">
    <property type="entry name" value="DNA/RNA_pol_sf"/>
</dbReference>
<proteinExistence type="predicted"/>
<dbReference type="OrthoDB" id="6628065at2759"/>
<dbReference type="AlphaFoldDB" id="A0A6G0VHL6"/>
<dbReference type="EMBL" id="VUJU01017265">
    <property type="protein sequence ID" value="KAF0684220.1"/>
    <property type="molecule type" value="Genomic_DNA"/>
</dbReference>